<dbReference type="AlphaFoldDB" id="A0AAD8M6F4"/>
<name>A0AAD8M6F4_9APIA</name>
<dbReference type="Pfam" id="PF03754">
    <property type="entry name" value="At2g31720-like"/>
    <property type="match status" value="1"/>
</dbReference>
<keyword evidence="5" id="KW-0539">Nucleus</keyword>
<accession>A0AAD8M6F4</accession>
<dbReference type="InterPro" id="IPR015300">
    <property type="entry name" value="DNA-bd_pseudobarrel_sf"/>
</dbReference>
<evidence type="ECO:0000256" key="5">
    <source>
        <dbReference type="ARBA" id="ARBA00023242"/>
    </source>
</evidence>
<dbReference type="PANTHER" id="PTHR31541:SF25">
    <property type="entry name" value="GAMMA-GLIADIN B"/>
    <property type="match status" value="1"/>
</dbReference>
<reference evidence="7" key="1">
    <citation type="submission" date="2023-02" db="EMBL/GenBank/DDBJ databases">
        <title>Genome of toxic invasive species Heracleum sosnowskyi carries increased number of genes despite the absence of recent whole-genome duplications.</title>
        <authorList>
            <person name="Schelkunov M."/>
            <person name="Shtratnikova V."/>
            <person name="Makarenko M."/>
            <person name="Klepikova A."/>
            <person name="Omelchenko D."/>
            <person name="Novikova G."/>
            <person name="Obukhova E."/>
            <person name="Bogdanov V."/>
            <person name="Penin A."/>
            <person name="Logacheva M."/>
        </authorList>
    </citation>
    <scope>NUCLEOTIDE SEQUENCE</scope>
    <source>
        <strain evidence="7">Hsosn_3</strain>
        <tissue evidence="7">Leaf</tissue>
    </source>
</reference>
<dbReference type="EMBL" id="JAUIZM010000010">
    <property type="protein sequence ID" value="KAK1361384.1"/>
    <property type="molecule type" value="Genomic_DNA"/>
</dbReference>
<evidence type="ECO:0000256" key="3">
    <source>
        <dbReference type="ARBA" id="ARBA00023125"/>
    </source>
</evidence>
<dbReference type="PANTHER" id="PTHR31541">
    <property type="entry name" value="B3 DOMAIN PLANT PROTEIN-RELATED"/>
    <property type="match status" value="1"/>
</dbReference>
<feature type="region of interest" description="Disordered" evidence="6">
    <location>
        <begin position="94"/>
        <end position="113"/>
    </location>
</feature>
<evidence type="ECO:0000313" key="8">
    <source>
        <dbReference type="Proteomes" id="UP001237642"/>
    </source>
</evidence>
<keyword evidence="8" id="KW-1185">Reference proteome</keyword>
<evidence type="ECO:0000256" key="6">
    <source>
        <dbReference type="SAM" id="MobiDB-lite"/>
    </source>
</evidence>
<evidence type="ECO:0000256" key="2">
    <source>
        <dbReference type="ARBA" id="ARBA00023015"/>
    </source>
</evidence>
<feature type="compositionally biased region" description="Low complexity" evidence="6">
    <location>
        <begin position="96"/>
        <end position="109"/>
    </location>
</feature>
<comment type="subcellular location">
    <subcellularLocation>
        <location evidence="1">Nucleus</location>
    </subcellularLocation>
</comment>
<proteinExistence type="predicted"/>
<dbReference type="Gene3D" id="2.40.330.10">
    <property type="entry name" value="DNA-binding pseudobarrel domain"/>
    <property type="match status" value="1"/>
</dbReference>
<dbReference type="SUPFAM" id="SSF101936">
    <property type="entry name" value="DNA-binding pseudobarrel domain"/>
    <property type="match status" value="1"/>
</dbReference>
<organism evidence="7 8">
    <name type="scientific">Heracleum sosnowskyi</name>
    <dbReference type="NCBI Taxonomy" id="360622"/>
    <lineage>
        <taxon>Eukaryota</taxon>
        <taxon>Viridiplantae</taxon>
        <taxon>Streptophyta</taxon>
        <taxon>Embryophyta</taxon>
        <taxon>Tracheophyta</taxon>
        <taxon>Spermatophyta</taxon>
        <taxon>Magnoliopsida</taxon>
        <taxon>eudicotyledons</taxon>
        <taxon>Gunneridae</taxon>
        <taxon>Pentapetalae</taxon>
        <taxon>asterids</taxon>
        <taxon>campanulids</taxon>
        <taxon>Apiales</taxon>
        <taxon>Apiaceae</taxon>
        <taxon>Apioideae</taxon>
        <taxon>apioid superclade</taxon>
        <taxon>Tordylieae</taxon>
        <taxon>Tordyliinae</taxon>
        <taxon>Heracleum</taxon>
    </lineage>
</organism>
<keyword evidence="4" id="KW-0804">Transcription</keyword>
<reference evidence="7" key="2">
    <citation type="submission" date="2023-05" db="EMBL/GenBank/DDBJ databases">
        <authorList>
            <person name="Schelkunov M.I."/>
        </authorList>
    </citation>
    <scope>NUCLEOTIDE SEQUENCE</scope>
    <source>
        <strain evidence="7">Hsosn_3</strain>
        <tissue evidence="7">Leaf</tissue>
    </source>
</reference>
<evidence type="ECO:0000313" key="7">
    <source>
        <dbReference type="EMBL" id="KAK1361384.1"/>
    </source>
</evidence>
<comment type="caution">
    <text evidence="7">The sequence shown here is derived from an EMBL/GenBank/DDBJ whole genome shotgun (WGS) entry which is preliminary data.</text>
</comment>
<dbReference type="GO" id="GO:0003677">
    <property type="term" value="F:DNA binding"/>
    <property type="evidence" value="ECO:0007669"/>
    <property type="project" value="UniProtKB-KW"/>
</dbReference>
<dbReference type="GO" id="GO:0005634">
    <property type="term" value="C:nucleus"/>
    <property type="evidence" value="ECO:0007669"/>
    <property type="project" value="UniProtKB-SubCell"/>
</dbReference>
<evidence type="ECO:0000256" key="4">
    <source>
        <dbReference type="ARBA" id="ARBA00023163"/>
    </source>
</evidence>
<dbReference type="InterPro" id="IPR005508">
    <property type="entry name" value="At2g31720-like"/>
</dbReference>
<evidence type="ECO:0000256" key="1">
    <source>
        <dbReference type="ARBA" id="ARBA00004123"/>
    </source>
</evidence>
<keyword evidence="2" id="KW-0805">Transcription regulation</keyword>
<protein>
    <recommendedName>
        <fullName evidence="9">TF-B3 domain-containing protein</fullName>
    </recommendedName>
</protein>
<sequence length="269" mass="31448">MGKVHRHLTEKDLQGKSKPRDIFDSLVIAAQVARKIYIAEELQEEKQQRCSNTTIKFNIRDKRCSGEKSILLEGENCQDTTYICNEGFMKRSRMDVGSSSSQNSSVKVNNAKKKRKTNMINGPVQQTLKPEFLNRIQNMGGTDIKLVIEKDLFDSDIAQRENRFSIPLNQVREDAQDFLTEDEKNTLEKRTERNRVFTLEVPLIEPNLQMTVIKLRKWKMKKVYLYLLSGKWYQIARRNVLEEGNTMQVWSFRVQEQLHLALVNLSKDY</sequence>
<evidence type="ECO:0008006" key="9">
    <source>
        <dbReference type="Google" id="ProtNLM"/>
    </source>
</evidence>
<gene>
    <name evidence="7" type="ORF">POM88_045858</name>
</gene>
<dbReference type="Proteomes" id="UP001237642">
    <property type="component" value="Unassembled WGS sequence"/>
</dbReference>
<keyword evidence="3" id="KW-0238">DNA-binding</keyword>